<evidence type="ECO:0000256" key="1">
    <source>
        <dbReference type="PIRNR" id="PIRNR012524"/>
    </source>
</evidence>
<dbReference type="InterPro" id="IPR039566">
    <property type="entry name" value="CvfB_S1_st"/>
</dbReference>
<comment type="similarity">
    <text evidence="1">Belongs to the CvfB family.</text>
</comment>
<evidence type="ECO:0000313" key="3">
    <source>
        <dbReference type="EMBL" id="KRL54812.1"/>
    </source>
</evidence>
<evidence type="ECO:0000313" key="4">
    <source>
        <dbReference type="Proteomes" id="UP000051697"/>
    </source>
</evidence>
<dbReference type="Pfam" id="PF21543">
    <property type="entry name" value="CvfB_2nd"/>
    <property type="match status" value="1"/>
</dbReference>
<dbReference type="OrthoDB" id="9801597at2"/>
<feature type="domain" description="S1 motif" evidence="2">
    <location>
        <begin position="4"/>
        <end position="64"/>
    </location>
</feature>
<dbReference type="InterPro" id="IPR040764">
    <property type="entry name" value="CvfB_WH"/>
</dbReference>
<dbReference type="PANTHER" id="PTHR37296">
    <property type="entry name" value="CONSERVED VIRULENCE FACTOR B"/>
    <property type="match status" value="1"/>
</dbReference>
<dbReference type="EMBL" id="AZFE01000032">
    <property type="protein sequence ID" value="KRL54812.1"/>
    <property type="molecule type" value="Genomic_DNA"/>
</dbReference>
<dbReference type="GO" id="GO:0003676">
    <property type="term" value="F:nucleic acid binding"/>
    <property type="evidence" value="ECO:0007669"/>
    <property type="project" value="InterPro"/>
</dbReference>
<dbReference type="RefSeq" id="WP_057890526.1">
    <property type="nucleotide sequence ID" value="NZ_AZFE01000032.1"/>
</dbReference>
<dbReference type="SMART" id="SM00316">
    <property type="entry name" value="S1"/>
    <property type="match status" value="2"/>
</dbReference>
<dbReference type="Pfam" id="PF13509">
    <property type="entry name" value="S1_2"/>
    <property type="match status" value="1"/>
</dbReference>
<dbReference type="Gene3D" id="1.10.10.10">
    <property type="entry name" value="Winged helix-like DNA-binding domain superfamily/Winged helix DNA-binding domain"/>
    <property type="match status" value="1"/>
</dbReference>
<dbReference type="PIRSF" id="PIRSF012524">
    <property type="entry name" value="YitL_S1"/>
    <property type="match status" value="1"/>
</dbReference>
<proteinExistence type="inferred from homology"/>
<dbReference type="AlphaFoldDB" id="A0A0R1RDH1"/>
<comment type="caution">
    <text evidence="3">The sequence shown here is derived from an EMBL/GenBank/DDBJ whole genome shotgun (WGS) entry which is preliminary data.</text>
</comment>
<dbReference type="InterPro" id="IPR003029">
    <property type="entry name" value="S1_domain"/>
</dbReference>
<accession>A0A0R1RDH1</accession>
<dbReference type="InterPro" id="IPR048587">
    <property type="entry name" value="CvfB_S1_3rd"/>
</dbReference>
<sequence length="291" mass="33170">MNPNLGSIVTAKMIDENDEFYFVQIDGETYKLPKQELDQELHIGGMIKGFVYENEDHQLQMTTKIPDVRREHFSYGTVVAVRRDLGVFVDIGLPNKDVVVSIDELPTVKPLWPQQGDKLMIALKFDNHDRMWGQLADEEMYTAIANRADDHLKNVDMTATVYRLKMVGTLVLTDEFYLGFIHPSEREVEPRLGQHVKVRVIGVRPDGTLNLSMKPRSFEAIPEDAQMLVAMMEHSGVNAIPYTDKTDPETIREVFGISKGQFKRAIGNLLKQRLVEQVDGELRLLDKQDGE</sequence>
<dbReference type="InterPro" id="IPR012340">
    <property type="entry name" value="NA-bd_OB-fold"/>
</dbReference>
<dbReference type="Proteomes" id="UP000051697">
    <property type="component" value="Unassembled WGS sequence"/>
</dbReference>
<dbReference type="InterPro" id="IPR036388">
    <property type="entry name" value="WH-like_DNA-bd_sf"/>
</dbReference>
<evidence type="ECO:0000259" key="2">
    <source>
        <dbReference type="SMART" id="SM00316"/>
    </source>
</evidence>
<dbReference type="Gene3D" id="2.40.50.140">
    <property type="entry name" value="Nucleic acid-binding proteins"/>
    <property type="match status" value="2"/>
</dbReference>
<dbReference type="PATRIC" id="fig|1423778.4.peg.1652"/>
<dbReference type="Pfam" id="PF17783">
    <property type="entry name" value="WHD_CvfB"/>
    <property type="match status" value="1"/>
</dbReference>
<reference evidence="3 4" key="1">
    <citation type="journal article" date="2015" name="Genome Announc.">
        <title>Expanding the biotechnology potential of lactobacilli through comparative genomics of 213 strains and associated genera.</title>
        <authorList>
            <person name="Sun Z."/>
            <person name="Harris H.M."/>
            <person name="McCann A."/>
            <person name="Guo C."/>
            <person name="Argimon S."/>
            <person name="Zhang W."/>
            <person name="Yang X."/>
            <person name="Jeffery I.B."/>
            <person name="Cooney J.C."/>
            <person name="Kagawa T.F."/>
            <person name="Liu W."/>
            <person name="Song Y."/>
            <person name="Salvetti E."/>
            <person name="Wrobel A."/>
            <person name="Rasinkangas P."/>
            <person name="Parkhill J."/>
            <person name="Rea M.C."/>
            <person name="O'Sullivan O."/>
            <person name="Ritari J."/>
            <person name="Douillard F.P."/>
            <person name="Paul Ross R."/>
            <person name="Yang R."/>
            <person name="Briner A.E."/>
            <person name="Felis G.E."/>
            <person name="de Vos W.M."/>
            <person name="Barrangou R."/>
            <person name="Klaenhammer T.R."/>
            <person name="Caufield P.W."/>
            <person name="Cui Y."/>
            <person name="Zhang H."/>
            <person name="O'Toole P.W."/>
        </authorList>
    </citation>
    <scope>NUCLEOTIDE SEQUENCE [LARGE SCALE GENOMIC DNA]</scope>
    <source>
        <strain evidence="3 4">DSM 15707</strain>
    </source>
</reference>
<name>A0A0R1RDH1_9LACO</name>
<dbReference type="InterPro" id="IPR048588">
    <property type="entry name" value="CvfB_S1_2nd"/>
</dbReference>
<dbReference type="Pfam" id="PF21191">
    <property type="entry name" value="CvfB_1st"/>
    <property type="match status" value="1"/>
</dbReference>
<feature type="domain" description="S1 motif" evidence="2">
    <location>
        <begin position="152"/>
        <end position="214"/>
    </location>
</feature>
<keyword evidence="4" id="KW-1185">Reference proteome</keyword>
<organism evidence="3 4">
    <name type="scientific">Paucilactobacillus oligofermentans DSM 15707 = LMG 22743</name>
    <dbReference type="NCBI Taxonomy" id="1423778"/>
    <lineage>
        <taxon>Bacteria</taxon>
        <taxon>Bacillati</taxon>
        <taxon>Bacillota</taxon>
        <taxon>Bacilli</taxon>
        <taxon>Lactobacillales</taxon>
        <taxon>Lactobacillaceae</taxon>
        <taxon>Paucilactobacillus</taxon>
    </lineage>
</organism>
<dbReference type="STRING" id="1423778.FC70_GL001614"/>
<dbReference type="PANTHER" id="PTHR37296:SF1">
    <property type="entry name" value="CONSERVED VIRULENCE FACTOR B"/>
    <property type="match status" value="1"/>
</dbReference>
<protein>
    <submittedName>
        <fullName evidence="3">RNA-bindining protein</fullName>
    </submittedName>
</protein>
<dbReference type="KEGG" id="lol:LACOL_0965"/>
<dbReference type="InterPro" id="IPR014464">
    <property type="entry name" value="CvfB_fam"/>
</dbReference>
<dbReference type="Gene3D" id="2.40.50.330">
    <property type="match status" value="1"/>
</dbReference>
<gene>
    <name evidence="3" type="ORF">FC70_GL001614</name>
</gene>